<dbReference type="AlphaFoldDB" id="A0A3S0IAK6"/>
<dbReference type="OrthoDB" id="73973at2"/>
<sequence length="131" mass="14244">MRLYFTLAALLIPSGAAAIPPVPALPPPTGLMAQARPAPSLCRVTASARETVLPGFYLVTVRLRPECPPGTVADVRLESYIGGTYPRVGFQRITKAAPLIRSGIPWWWRVGWRAQSGTVYPLVIPGMRPPR</sequence>
<name>A0A3S0IAK6_9DEIO</name>
<reference evidence="2 3" key="1">
    <citation type="submission" date="2018-12" db="EMBL/GenBank/DDBJ databases">
        <title>Deinococcus radiophilus ATCC 27603 genome sequencing and assembly.</title>
        <authorList>
            <person name="Maclea K.S."/>
            <person name="Maynard C.R."/>
        </authorList>
    </citation>
    <scope>NUCLEOTIDE SEQUENCE [LARGE SCALE GENOMIC DNA]</scope>
    <source>
        <strain evidence="2 3">ATCC 27603</strain>
    </source>
</reference>
<comment type="caution">
    <text evidence="2">The sequence shown here is derived from an EMBL/GenBank/DDBJ whole genome shotgun (WGS) entry which is preliminary data.</text>
</comment>
<evidence type="ECO:0000313" key="3">
    <source>
        <dbReference type="Proteomes" id="UP000277766"/>
    </source>
</evidence>
<dbReference type="RefSeq" id="WP_126351532.1">
    <property type="nucleotide sequence ID" value="NZ_CP086380.1"/>
</dbReference>
<proteinExistence type="predicted"/>
<evidence type="ECO:0000313" key="2">
    <source>
        <dbReference type="EMBL" id="RTR29078.1"/>
    </source>
</evidence>
<gene>
    <name evidence="2" type="ORF">EJ104_04330</name>
</gene>
<keyword evidence="3" id="KW-1185">Reference proteome</keyword>
<evidence type="ECO:0000256" key="1">
    <source>
        <dbReference type="SAM" id="SignalP"/>
    </source>
</evidence>
<dbReference type="EMBL" id="RXPE01000005">
    <property type="protein sequence ID" value="RTR29078.1"/>
    <property type="molecule type" value="Genomic_DNA"/>
</dbReference>
<feature type="chain" id="PRO_5018715193" evidence="1">
    <location>
        <begin position="19"/>
        <end position="131"/>
    </location>
</feature>
<organism evidence="2 3">
    <name type="scientific">Deinococcus radiophilus</name>
    <dbReference type="NCBI Taxonomy" id="32062"/>
    <lineage>
        <taxon>Bacteria</taxon>
        <taxon>Thermotogati</taxon>
        <taxon>Deinococcota</taxon>
        <taxon>Deinococci</taxon>
        <taxon>Deinococcales</taxon>
        <taxon>Deinococcaceae</taxon>
        <taxon>Deinococcus</taxon>
    </lineage>
</organism>
<feature type="signal peptide" evidence="1">
    <location>
        <begin position="1"/>
        <end position="18"/>
    </location>
</feature>
<accession>A0A3S0IAK6</accession>
<protein>
    <submittedName>
        <fullName evidence="2">Uncharacterized protein</fullName>
    </submittedName>
</protein>
<keyword evidence="1" id="KW-0732">Signal</keyword>
<dbReference type="Proteomes" id="UP000277766">
    <property type="component" value="Unassembled WGS sequence"/>
</dbReference>